<dbReference type="SUPFAM" id="SSF52833">
    <property type="entry name" value="Thioredoxin-like"/>
    <property type="match status" value="1"/>
</dbReference>
<dbReference type="InterPro" id="IPR000866">
    <property type="entry name" value="AhpC/TSA"/>
</dbReference>
<dbReference type="EMBL" id="UINC01019647">
    <property type="protein sequence ID" value="SVA83280.1"/>
    <property type="molecule type" value="Genomic_DNA"/>
</dbReference>
<accession>A0A381Z255</accession>
<dbReference type="Pfam" id="PF00578">
    <property type="entry name" value="AhpC-TSA"/>
    <property type="match status" value="1"/>
</dbReference>
<organism evidence="2">
    <name type="scientific">marine metagenome</name>
    <dbReference type="NCBI Taxonomy" id="408172"/>
    <lineage>
        <taxon>unclassified sequences</taxon>
        <taxon>metagenomes</taxon>
        <taxon>ecological metagenomes</taxon>
    </lineage>
</organism>
<dbReference type="GO" id="GO:0016209">
    <property type="term" value="F:antioxidant activity"/>
    <property type="evidence" value="ECO:0007669"/>
    <property type="project" value="InterPro"/>
</dbReference>
<dbReference type="GO" id="GO:0016491">
    <property type="term" value="F:oxidoreductase activity"/>
    <property type="evidence" value="ECO:0007669"/>
    <property type="project" value="InterPro"/>
</dbReference>
<sequence length="45" mass="4915">MESIEIGMQAPDFFLEDCYGKPVSLTGLRGKKVILYFFTSPGGGN</sequence>
<reference evidence="2" key="1">
    <citation type="submission" date="2018-05" db="EMBL/GenBank/DDBJ databases">
        <authorList>
            <person name="Lanie J.A."/>
            <person name="Ng W.-L."/>
            <person name="Kazmierczak K.M."/>
            <person name="Andrzejewski T.M."/>
            <person name="Davidsen T.M."/>
            <person name="Wayne K.J."/>
            <person name="Tettelin H."/>
            <person name="Glass J.I."/>
            <person name="Rusch D."/>
            <person name="Podicherti R."/>
            <person name="Tsui H.-C.T."/>
            <person name="Winkler M.E."/>
        </authorList>
    </citation>
    <scope>NUCLEOTIDE SEQUENCE</scope>
</reference>
<dbReference type="Gene3D" id="3.40.30.10">
    <property type="entry name" value="Glutaredoxin"/>
    <property type="match status" value="1"/>
</dbReference>
<evidence type="ECO:0000259" key="1">
    <source>
        <dbReference type="Pfam" id="PF00578"/>
    </source>
</evidence>
<name>A0A381Z255_9ZZZZ</name>
<dbReference type="AlphaFoldDB" id="A0A381Z255"/>
<evidence type="ECO:0000313" key="2">
    <source>
        <dbReference type="EMBL" id="SVA83280.1"/>
    </source>
</evidence>
<gene>
    <name evidence="2" type="ORF">METZ01_LOCUS136134</name>
</gene>
<proteinExistence type="predicted"/>
<feature type="domain" description="Alkyl hydroperoxide reductase subunit C/ Thiol specific antioxidant" evidence="1">
    <location>
        <begin position="6"/>
        <end position="40"/>
    </location>
</feature>
<dbReference type="InterPro" id="IPR036249">
    <property type="entry name" value="Thioredoxin-like_sf"/>
</dbReference>
<protein>
    <recommendedName>
        <fullName evidence="1">Alkyl hydroperoxide reductase subunit C/ Thiol specific antioxidant domain-containing protein</fullName>
    </recommendedName>
</protein>